<feature type="domain" description="PPM-type phosphatase" evidence="1">
    <location>
        <begin position="143"/>
        <end position="179"/>
    </location>
</feature>
<dbReference type="Proteomes" id="UP000467840">
    <property type="component" value="Unassembled WGS sequence"/>
</dbReference>
<dbReference type="InterPro" id="IPR001932">
    <property type="entry name" value="PPM-type_phosphatase-like_dom"/>
</dbReference>
<evidence type="ECO:0000313" key="3">
    <source>
        <dbReference type="Proteomes" id="UP000467840"/>
    </source>
</evidence>
<dbReference type="PANTHER" id="PTHR13832">
    <property type="entry name" value="PROTEIN PHOSPHATASE 2C"/>
    <property type="match status" value="1"/>
</dbReference>
<dbReference type="InterPro" id="IPR036457">
    <property type="entry name" value="PPM-type-like_dom_sf"/>
</dbReference>
<dbReference type="PANTHER" id="PTHR13832:SF684">
    <property type="entry name" value="PROTEIN PHOSPHATASE 2C 27-RELATED"/>
    <property type="match status" value="1"/>
</dbReference>
<name>A0A6A6K5W9_HEVBR</name>
<dbReference type="EMBL" id="JAAGAX010000056">
    <property type="protein sequence ID" value="KAF2282789.1"/>
    <property type="molecule type" value="Genomic_DNA"/>
</dbReference>
<dbReference type="Pfam" id="PF00481">
    <property type="entry name" value="PP2C"/>
    <property type="match status" value="1"/>
</dbReference>
<organism evidence="2 3">
    <name type="scientific">Hevea brasiliensis</name>
    <name type="common">Para rubber tree</name>
    <name type="synonym">Siphonia brasiliensis</name>
    <dbReference type="NCBI Taxonomy" id="3981"/>
    <lineage>
        <taxon>Eukaryota</taxon>
        <taxon>Viridiplantae</taxon>
        <taxon>Streptophyta</taxon>
        <taxon>Embryophyta</taxon>
        <taxon>Tracheophyta</taxon>
        <taxon>Spermatophyta</taxon>
        <taxon>Magnoliopsida</taxon>
        <taxon>eudicotyledons</taxon>
        <taxon>Gunneridae</taxon>
        <taxon>Pentapetalae</taxon>
        <taxon>rosids</taxon>
        <taxon>fabids</taxon>
        <taxon>Malpighiales</taxon>
        <taxon>Euphorbiaceae</taxon>
        <taxon>Crotonoideae</taxon>
        <taxon>Micrandreae</taxon>
        <taxon>Hevea</taxon>
    </lineage>
</organism>
<dbReference type="GO" id="GO:0004722">
    <property type="term" value="F:protein serine/threonine phosphatase activity"/>
    <property type="evidence" value="ECO:0007669"/>
    <property type="project" value="InterPro"/>
</dbReference>
<sequence length="193" mass="21733">MEDVGVLEFANLSLDEPELESVLFDENATTSMEKENEKDSETFVAIQLESICEDRVTLERKQNLATNFIPVLRSGEWSDIGGRLYMEDTHICISDLAKKFGYNLLREESVSFYGSAAHFVRDHLPRVIVEDADFALELEKVVARSLLVANAGDCRAVLSRRGTAIEMSKDHRPCCVNERTGLSPWGDMLKMVI</sequence>
<gene>
    <name evidence="2" type="ORF">GH714_043148</name>
</gene>
<keyword evidence="3" id="KW-1185">Reference proteome</keyword>
<dbReference type="InterPro" id="IPR015655">
    <property type="entry name" value="PP2C"/>
</dbReference>
<evidence type="ECO:0000313" key="2">
    <source>
        <dbReference type="EMBL" id="KAF2282789.1"/>
    </source>
</evidence>
<proteinExistence type="predicted"/>
<dbReference type="AlphaFoldDB" id="A0A6A6K5W9"/>
<dbReference type="Gene3D" id="3.60.40.10">
    <property type="entry name" value="PPM-type phosphatase domain"/>
    <property type="match status" value="1"/>
</dbReference>
<reference evidence="2 3" key="1">
    <citation type="journal article" date="2020" name="Mol. Plant">
        <title>The Chromosome-Based Rubber Tree Genome Provides New Insights into Spurge Genome Evolution and Rubber Biosynthesis.</title>
        <authorList>
            <person name="Liu J."/>
            <person name="Shi C."/>
            <person name="Shi C.C."/>
            <person name="Li W."/>
            <person name="Zhang Q.J."/>
            <person name="Zhang Y."/>
            <person name="Li K."/>
            <person name="Lu H.F."/>
            <person name="Shi C."/>
            <person name="Zhu S.T."/>
            <person name="Xiao Z.Y."/>
            <person name="Nan H."/>
            <person name="Yue Y."/>
            <person name="Zhu X.G."/>
            <person name="Wu Y."/>
            <person name="Hong X.N."/>
            <person name="Fan G.Y."/>
            <person name="Tong Y."/>
            <person name="Zhang D."/>
            <person name="Mao C.L."/>
            <person name="Liu Y.L."/>
            <person name="Hao S.J."/>
            <person name="Liu W.Q."/>
            <person name="Lv M.Q."/>
            <person name="Zhang H.B."/>
            <person name="Liu Y."/>
            <person name="Hu-Tang G.R."/>
            <person name="Wang J.P."/>
            <person name="Wang J.H."/>
            <person name="Sun Y.H."/>
            <person name="Ni S.B."/>
            <person name="Chen W.B."/>
            <person name="Zhang X.C."/>
            <person name="Jiao Y.N."/>
            <person name="Eichler E.E."/>
            <person name="Li G.H."/>
            <person name="Liu X."/>
            <person name="Gao L.Z."/>
        </authorList>
    </citation>
    <scope>NUCLEOTIDE SEQUENCE [LARGE SCALE GENOMIC DNA]</scope>
    <source>
        <strain evidence="3">cv. GT1</strain>
        <tissue evidence="2">Leaf</tissue>
    </source>
</reference>
<protein>
    <recommendedName>
        <fullName evidence="1">PPM-type phosphatase domain-containing protein</fullName>
    </recommendedName>
</protein>
<comment type="caution">
    <text evidence="2">The sequence shown here is derived from an EMBL/GenBank/DDBJ whole genome shotgun (WGS) entry which is preliminary data.</text>
</comment>
<accession>A0A6A6K5W9</accession>
<evidence type="ECO:0000259" key="1">
    <source>
        <dbReference type="Pfam" id="PF00481"/>
    </source>
</evidence>
<dbReference type="SUPFAM" id="SSF81606">
    <property type="entry name" value="PP2C-like"/>
    <property type="match status" value="1"/>
</dbReference>